<dbReference type="CDD" id="cd00552">
    <property type="entry name" value="RaiA"/>
    <property type="match status" value="1"/>
</dbReference>
<evidence type="ECO:0000256" key="3">
    <source>
        <dbReference type="ARBA" id="ARBA00041148"/>
    </source>
</evidence>
<keyword evidence="4" id="KW-0963">Cytoplasm</keyword>
<dbReference type="Pfam" id="PF02482">
    <property type="entry name" value="Ribosomal_S30AE"/>
    <property type="match status" value="1"/>
</dbReference>
<evidence type="ECO:0000313" key="7">
    <source>
        <dbReference type="EMBL" id="RED46202.1"/>
    </source>
</evidence>
<dbReference type="Pfam" id="PF16321">
    <property type="entry name" value="Ribosom_S30AE_C"/>
    <property type="match status" value="1"/>
</dbReference>
<evidence type="ECO:0000256" key="2">
    <source>
        <dbReference type="ARBA" id="ARBA00038695"/>
    </source>
</evidence>
<comment type="function">
    <text evidence="4">Required for dimerization of active 70S ribosomes into 100S ribosomes in stationary phase; 100S ribosomes are translationally inactive and sometimes present during exponential growth.</text>
</comment>
<dbReference type="InterPro" id="IPR034694">
    <property type="entry name" value="HPF_long/plastid"/>
</dbReference>
<dbReference type="InterPro" id="IPR038416">
    <property type="entry name" value="Ribosom_S30AE_C_sf"/>
</dbReference>
<evidence type="ECO:0000259" key="6">
    <source>
        <dbReference type="Pfam" id="PF16321"/>
    </source>
</evidence>
<evidence type="ECO:0000256" key="5">
    <source>
        <dbReference type="SAM" id="Coils"/>
    </source>
</evidence>
<keyword evidence="7" id="KW-0689">Ribosomal protein</keyword>
<dbReference type="AlphaFoldDB" id="A0A3D9H9N9"/>
<dbReference type="RefSeq" id="WP_115938203.1">
    <property type="nucleotide sequence ID" value="NZ_QRDW01000010.1"/>
</dbReference>
<dbReference type="Gene3D" id="3.30.505.50">
    <property type="entry name" value="Sigma 54 modulation/S30EA ribosomal protein, C-terminal domain"/>
    <property type="match status" value="1"/>
</dbReference>
<dbReference type="PANTHER" id="PTHR33231">
    <property type="entry name" value="30S RIBOSOMAL PROTEIN"/>
    <property type="match status" value="1"/>
</dbReference>
<keyword evidence="8" id="KW-1185">Reference proteome</keyword>
<dbReference type="InterPro" id="IPR032528">
    <property type="entry name" value="Ribosom_S30AE_C"/>
</dbReference>
<dbReference type="GO" id="GO:0045900">
    <property type="term" value="P:negative regulation of translational elongation"/>
    <property type="evidence" value="ECO:0007669"/>
    <property type="project" value="TreeGrafter"/>
</dbReference>
<sequence length="189" mass="21128">MQLSVNGKQVDIGDALRTHIEENLGPAVEKYFSHATDAHVTVLKENNDFKVDIQVHVGKRIMVQSQGNSNDAYAAFEEALEHIAKRLRRYKRRLRDHKGRAQDEVLPAQAYVLQGGGDSDEEASDNPVIIAEMPSEIETMSVSEAVMRMDLANVPAMMFRDTKHGGLNMVYKRQDGHIGWVDPKVQTGS</sequence>
<dbReference type="Proteomes" id="UP000256845">
    <property type="component" value="Unassembled WGS sequence"/>
</dbReference>
<dbReference type="SUPFAM" id="SSF69754">
    <property type="entry name" value="Ribosome binding protein Y (YfiA homologue)"/>
    <property type="match status" value="1"/>
</dbReference>
<dbReference type="GO" id="GO:0043024">
    <property type="term" value="F:ribosomal small subunit binding"/>
    <property type="evidence" value="ECO:0007669"/>
    <property type="project" value="TreeGrafter"/>
</dbReference>
<reference evidence="7 8" key="1">
    <citation type="submission" date="2018-07" db="EMBL/GenBank/DDBJ databases">
        <title>Genomic Encyclopedia of Type Strains, Phase III (KMG-III): the genomes of soil and plant-associated and newly described type strains.</title>
        <authorList>
            <person name="Whitman W."/>
        </authorList>
    </citation>
    <scope>NUCLEOTIDE SEQUENCE [LARGE SCALE GENOMIC DNA]</scope>
    <source>
        <strain evidence="7 8">CECT 8488</strain>
    </source>
</reference>
<comment type="caution">
    <text evidence="7">The sequence shown here is derived from an EMBL/GenBank/DDBJ whole genome shotgun (WGS) entry which is preliminary data.</text>
</comment>
<keyword evidence="7" id="KW-0687">Ribonucleoprotein</keyword>
<name>A0A3D9H9N9_9PROT</name>
<feature type="coiled-coil region" evidence="5">
    <location>
        <begin position="73"/>
        <end position="100"/>
    </location>
</feature>
<dbReference type="InterPro" id="IPR036567">
    <property type="entry name" value="RHF-like"/>
</dbReference>
<dbReference type="GO" id="GO:0022627">
    <property type="term" value="C:cytosolic small ribosomal subunit"/>
    <property type="evidence" value="ECO:0007669"/>
    <property type="project" value="TreeGrafter"/>
</dbReference>
<dbReference type="Gene3D" id="3.30.160.100">
    <property type="entry name" value="Ribosome hibernation promotion factor-like"/>
    <property type="match status" value="1"/>
</dbReference>
<accession>A0A3D9H9N9</accession>
<dbReference type="EMBL" id="QRDW01000010">
    <property type="protein sequence ID" value="RED46202.1"/>
    <property type="molecule type" value="Genomic_DNA"/>
</dbReference>
<dbReference type="OrthoDB" id="9794975at2"/>
<keyword evidence="1 4" id="KW-0810">Translation regulation</keyword>
<proteinExistence type="inferred from homology"/>
<comment type="subunit">
    <text evidence="4">Interacts with 100S ribosomes.</text>
</comment>
<evidence type="ECO:0000313" key="8">
    <source>
        <dbReference type="Proteomes" id="UP000256845"/>
    </source>
</evidence>
<comment type="similarity">
    <text evidence="4">Belongs to the HPF/YfiA ribosome-associated protein family. Long HPF subfamily.</text>
</comment>
<keyword evidence="5" id="KW-0175">Coiled coil</keyword>
<dbReference type="InterPro" id="IPR003489">
    <property type="entry name" value="RHF/RaiA"/>
</dbReference>
<comment type="subunit">
    <text evidence="2">Associates exclusively with 100S ribosomes, which are dimers of 70S ribosomes.</text>
</comment>
<dbReference type="InterPro" id="IPR050574">
    <property type="entry name" value="HPF/YfiA_ribosome-assoc"/>
</dbReference>
<organism evidence="7 8">
    <name type="scientific">Aestuariispira insulae</name>
    <dbReference type="NCBI Taxonomy" id="1461337"/>
    <lineage>
        <taxon>Bacteria</taxon>
        <taxon>Pseudomonadati</taxon>
        <taxon>Pseudomonadota</taxon>
        <taxon>Alphaproteobacteria</taxon>
        <taxon>Rhodospirillales</taxon>
        <taxon>Kiloniellaceae</taxon>
        <taxon>Aestuariispira</taxon>
    </lineage>
</organism>
<dbReference type="PANTHER" id="PTHR33231:SF1">
    <property type="entry name" value="30S RIBOSOMAL PROTEIN"/>
    <property type="match status" value="1"/>
</dbReference>
<protein>
    <recommendedName>
        <fullName evidence="3 4">Ribosome hibernation promoting factor</fullName>
        <shortName evidence="4">HPF</shortName>
    </recommendedName>
</protein>
<comment type="subcellular location">
    <subcellularLocation>
        <location evidence="4">Cytoplasm</location>
    </subcellularLocation>
</comment>
<gene>
    <name evidence="4" type="primary">hpf</name>
    <name evidence="7" type="ORF">DFP90_110112</name>
</gene>
<evidence type="ECO:0000256" key="1">
    <source>
        <dbReference type="ARBA" id="ARBA00022845"/>
    </source>
</evidence>
<dbReference type="NCBIfam" id="TIGR00741">
    <property type="entry name" value="yfiA"/>
    <property type="match status" value="1"/>
</dbReference>
<feature type="domain" description="Sigma 54 modulation/S30EA ribosomal protein C-terminal" evidence="6">
    <location>
        <begin position="126"/>
        <end position="179"/>
    </location>
</feature>
<dbReference type="HAMAP" id="MF_00839">
    <property type="entry name" value="HPF"/>
    <property type="match status" value="1"/>
</dbReference>
<evidence type="ECO:0000256" key="4">
    <source>
        <dbReference type="HAMAP-Rule" id="MF_00839"/>
    </source>
</evidence>